<comment type="caution">
    <text evidence="1">The sequence shown here is derived from an EMBL/GenBank/DDBJ whole genome shotgun (WGS) entry which is preliminary data.</text>
</comment>
<evidence type="ECO:0000313" key="1">
    <source>
        <dbReference type="EMBL" id="NEK72430.1"/>
    </source>
</evidence>
<protein>
    <submittedName>
        <fullName evidence="1">AlpA family phage regulatory protein</fullName>
    </submittedName>
</protein>
<accession>A0A6B3KGD8</accession>
<dbReference type="AlphaFoldDB" id="A0A6B3KGD8"/>
<sequence>MCHHLLSNSGFLRLHQIVGRAANPKTDNLAIPALIPVSRSTWWAGVRSGRYPKPVKLGERCTAWRVEDIRALIEATGKEVAP</sequence>
<proteinExistence type="predicted"/>
<dbReference type="InterPro" id="IPR010260">
    <property type="entry name" value="AlpA"/>
</dbReference>
<dbReference type="Gene3D" id="1.10.238.160">
    <property type="match status" value="1"/>
</dbReference>
<dbReference type="RefSeq" id="WP_011347433.1">
    <property type="nucleotide sequence ID" value="NZ_CP018467.1"/>
</dbReference>
<dbReference type="Pfam" id="PF05930">
    <property type="entry name" value="Phage_AlpA"/>
    <property type="match status" value="1"/>
</dbReference>
<reference evidence="1" key="1">
    <citation type="submission" date="2019-11" db="EMBL/GenBank/DDBJ databases">
        <title>Genome-resolved metagenomics to study the prevalence of co-infection and intraspecific heterogeneity among plant pathogen metapopulations.</title>
        <authorList>
            <person name="Newberry E."/>
            <person name="Bhandari R."/>
            <person name="Kemble J."/>
            <person name="Sikora E."/>
            <person name="Potnis N."/>
        </authorList>
    </citation>
    <scope>NUCLEOTIDE SEQUENCE</scope>
    <source>
        <strain evidence="1">Xe_Pep_Tuscaloosa_18b</strain>
    </source>
</reference>
<dbReference type="EMBL" id="JAAGYV010000028">
    <property type="protein sequence ID" value="NEK72430.1"/>
    <property type="molecule type" value="Genomic_DNA"/>
</dbReference>
<organism evidence="1">
    <name type="scientific">Xanthomonas euvesicatoria</name>
    <dbReference type="NCBI Taxonomy" id="456327"/>
    <lineage>
        <taxon>Bacteria</taxon>
        <taxon>Pseudomonadati</taxon>
        <taxon>Pseudomonadota</taxon>
        <taxon>Gammaproteobacteria</taxon>
        <taxon>Lysobacterales</taxon>
        <taxon>Lysobacteraceae</taxon>
        <taxon>Xanthomonas</taxon>
    </lineage>
</organism>
<name>A0A6B3KGD8_XANEU</name>
<dbReference type="OMA" id="GERCTAW"/>
<gene>
    <name evidence="1" type="ORF">G3W62_06450</name>
</gene>